<dbReference type="GeneID" id="110760549"/>
<dbReference type="AlphaFoldDB" id="A0A6P5SWN1"/>
<dbReference type="Pfam" id="PF04827">
    <property type="entry name" value="Plant_tran"/>
    <property type="match status" value="1"/>
</dbReference>
<sequence>MSLNIVLRLKNALENYNPYFIQQRNAAELLSLSSLQKITTALRMFAYGNAADNLDEYVRIGESTALDSLKRFVKAIVATFGDEYLRSPNTKDITRLLAIGDQRHFPRMLGSIDCMH</sequence>
<dbReference type="PANTHER" id="PTHR47150">
    <property type="entry name" value="OS12G0169200 PROTEIN"/>
    <property type="match status" value="1"/>
</dbReference>
<gene>
    <name evidence="2" type="primary">LOC110760549</name>
</gene>
<evidence type="ECO:0000313" key="1">
    <source>
        <dbReference type="Proteomes" id="UP000515124"/>
    </source>
</evidence>
<evidence type="ECO:0000313" key="2">
    <source>
        <dbReference type="RefSeq" id="XP_021818537.1"/>
    </source>
</evidence>
<dbReference type="PANTHER" id="PTHR47150:SF7">
    <property type="entry name" value="NUCLEASE"/>
    <property type="match status" value="1"/>
</dbReference>
<reference evidence="2" key="1">
    <citation type="submission" date="2025-08" db="UniProtKB">
        <authorList>
            <consortium name="RefSeq"/>
        </authorList>
    </citation>
    <scope>IDENTIFICATION</scope>
</reference>
<protein>
    <submittedName>
        <fullName evidence="2">Uncharacterized protein LOC110760549</fullName>
    </submittedName>
</protein>
<dbReference type="RefSeq" id="XP_021818537.1">
    <property type="nucleotide sequence ID" value="XM_021962845.1"/>
</dbReference>
<proteinExistence type="predicted"/>
<organism evidence="1 2">
    <name type="scientific">Prunus avium</name>
    <name type="common">Cherry</name>
    <name type="synonym">Cerasus avium</name>
    <dbReference type="NCBI Taxonomy" id="42229"/>
    <lineage>
        <taxon>Eukaryota</taxon>
        <taxon>Viridiplantae</taxon>
        <taxon>Streptophyta</taxon>
        <taxon>Embryophyta</taxon>
        <taxon>Tracheophyta</taxon>
        <taxon>Spermatophyta</taxon>
        <taxon>Magnoliopsida</taxon>
        <taxon>eudicotyledons</taxon>
        <taxon>Gunneridae</taxon>
        <taxon>Pentapetalae</taxon>
        <taxon>rosids</taxon>
        <taxon>fabids</taxon>
        <taxon>Rosales</taxon>
        <taxon>Rosaceae</taxon>
        <taxon>Amygdaloideae</taxon>
        <taxon>Amygdaleae</taxon>
        <taxon>Prunus</taxon>
    </lineage>
</organism>
<accession>A0A6P5SWN1</accession>
<dbReference type="Proteomes" id="UP000515124">
    <property type="component" value="Unplaced"/>
</dbReference>
<dbReference type="Gramene" id="Pav_sc0000052.1_g790.1.br:mrna">
    <property type="protein sequence ID" value="Pav_sc0000052.1_g790.1.br:CDS:1"/>
    <property type="gene ID" value="Pav_sc0000052.1_g790.1.br"/>
</dbReference>
<dbReference type="KEGG" id="pavi:110760549"/>
<dbReference type="InterPro" id="IPR006912">
    <property type="entry name" value="Harbinger_derived_prot"/>
</dbReference>
<keyword evidence="1" id="KW-1185">Reference proteome</keyword>
<name>A0A6P5SWN1_PRUAV</name>